<dbReference type="Proteomes" id="UP001059934">
    <property type="component" value="Chromosome"/>
</dbReference>
<dbReference type="Pfam" id="PF07308">
    <property type="entry name" value="DUF1456"/>
    <property type="match status" value="2"/>
</dbReference>
<dbReference type="PANTHER" id="PTHR37805:SF1">
    <property type="entry name" value="CYTOPLASMIC PROTEIN"/>
    <property type="match status" value="1"/>
</dbReference>
<accession>A0ABY5TT72</accession>
<name>A0ABY5TT72_9GAMM</name>
<sequence length="148" mass="17202">MLRRVRYIFDYSDPAMLAMFKLGGHEGSKAELATWLAREGEPDFVLCEDINLARFLNGLIIKNRGATDKGTPEPEPFLSNNSVLRKLKIALSLQAEDLLEILKLNEFTMSKHELSALFRRPDHKNYRECLDQVLRNFLDGMEKRYRKK</sequence>
<keyword evidence="2" id="KW-1185">Reference proteome</keyword>
<organism evidence="1 2">
    <name type="scientific">SAR92 clade bacterium H455</name>
    <dbReference type="NCBI Taxonomy" id="2974818"/>
    <lineage>
        <taxon>Bacteria</taxon>
        <taxon>Pseudomonadati</taxon>
        <taxon>Pseudomonadota</taxon>
        <taxon>Gammaproteobacteria</taxon>
        <taxon>Cellvibrionales</taxon>
        <taxon>Porticoccaceae</taxon>
        <taxon>SAR92 clade</taxon>
    </lineage>
</organism>
<dbReference type="InterPro" id="IPR009921">
    <property type="entry name" value="YehS-like"/>
</dbReference>
<evidence type="ECO:0000313" key="1">
    <source>
        <dbReference type="EMBL" id="UVW36306.1"/>
    </source>
</evidence>
<dbReference type="PANTHER" id="PTHR37805">
    <property type="entry name" value="CYTOPLASMIC PROTEIN-RELATED"/>
    <property type="match status" value="1"/>
</dbReference>
<dbReference type="EMBL" id="CP103416">
    <property type="protein sequence ID" value="UVW36306.1"/>
    <property type="molecule type" value="Genomic_DNA"/>
</dbReference>
<reference evidence="1" key="1">
    <citation type="submission" date="2022-08" db="EMBL/GenBank/DDBJ databases">
        <title>Catabolic pathway analysis in culturable SAR92 clade bacteria reveals their overlooked roles in DMSP degradation in coastal seas.</title>
        <authorList>
            <person name="He X."/>
            <person name="Zhang X."/>
            <person name="Zhang Y."/>
        </authorList>
    </citation>
    <scope>NUCLEOTIDE SEQUENCE</scope>
    <source>
        <strain evidence="1">H455</strain>
    </source>
</reference>
<protein>
    <submittedName>
        <fullName evidence="1">DUF1456 family protein</fullName>
    </submittedName>
</protein>
<gene>
    <name evidence="1" type="ORF">NYF23_00400</name>
</gene>
<proteinExistence type="predicted"/>
<evidence type="ECO:0000313" key="2">
    <source>
        <dbReference type="Proteomes" id="UP001059934"/>
    </source>
</evidence>